<protein>
    <recommendedName>
        <fullName evidence="3">Serine aminopeptidase S33 domain-containing protein</fullName>
    </recommendedName>
</protein>
<comment type="caution">
    <text evidence="1">The sequence shown here is derived from an EMBL/GenBank/DDBJ whole genome shotgun (WGS) entry which is preliminary data.</text>
</comment>
<dbReference type="Proteomes" id="UP000177199">
    <property type="component" value="Unassembled WGS sequence"/>
</dbReference>
<dbReference type="Gene3D" id="3.40.50.1820">
    <property type="entry name" value="alpha/beta hydrolase"/>
    <property type="match status" value="1"/>
</dbReference>
<dbReference type="AlphaFoldDB" id="A0A1F7HIK7"/>
<reference evidence="1 2" key="1">
    <citation type="journal article" date="2016" name="Nat. Commun.">
        <title>Thousands of microbial genomes shed light on interconnected biogeochemical processes in an aquifer system.</title>
        <authorList>
            <person name="Anantharaman K."/>
            <person name="Brown C.T."/>
            <person name="Hug L.A."/>
            <person name="Sharon I."/>
            <person name="Castelle C.J."/>
            <person name="Probst A.J."/>
            <person name="Thomas B.C."/>
            <person name="Singh A."/>
            <person name="Wilkins M.J."/>
            <person name="Karaoz U."/>
            <person name="Brodie E.L."/>
            <person name="Williams K.H."/>
            <person name="Hubbard S.S."/>
            <person name="Banfield J.F."/>
        </authorList>
    </citation>
    <scope>NUCLEOTIDE SEQUENCE [LARGE SCALE GENOMIC DNA]</scope>
</reference>
<dbReference type="InterPro" id="IPR013744">
    <property type="entry name" value="SidJ"/>
</dbReference>
<name>A0A1F7HIK7_9BACT</name>
<dbReference type="Pfam" id="PF08538">
    <property type="entry name" value="DUF1749"/>
    <property type="match status" value="1"/>
</dbReference>
<evidence type="ECO:0000313" key="2">
    <source>
        <dbReference type="Proteomes" id="UP000177199"/>
    </source>
</evidence>
<evidence type="ECO:0000313" key="1">
    <source>
        <dbReference type="EMBL" id="OGK31058.1"/>
    </source>
</evidence>
<organism evidence="1 2">
    <name type="scientific">Candidatus Roizmanbacteria bacterium RIFCSPHIGHO2_12_FULL_33_9</name>
    <dbReference type="NCBI Taxonomy" id="1802045"/>
    <lineage>
        <taxon>Bacteria</taxon>
        <taxon>Candidatus Roizmaniibacteriota</taxon>
    </lineage>
</organism>
<dbReference type="InterPro" id="IPR029058">
    <property type="entry name" value="AB_hydrolase_fold"/>
</dbReference>
<accession>A0A1F7HIK7</accession>
<gene>
    <name evidence="1" type="ORF">A3F29_02175</name>
</gene>
<dbReference type="EMBL" id="MFZV01000028">
    <property type="protein sequence ID" value="OGK31058.1"/>
    <property type="molecule type" value="Genomic_DNA"/>
</dbReference>
<proteinExistence type="predicted"/>
<sequence length="290" mass="32528">MKVDFVRFKTGDGVELQGWLSNEKSDIAAIHIHGKSGNGYENYFLDNLREMYGRNDISFFTIDTRGRGVISTFWQSDKKELVGQETKLGGSCFEIFEESIFDIQGAIDYLKGIGKKKFILQGHSLGSTKVVNYLVRKAHPEVMISILLAPTDMTGWANKDPKNNDYMKKAEELIVKGKGEELIGAQVGLDESPLSAQSYLTMHKAGSAVDIYGDRKDGALLGRVEIPTLIVYGDKDIGIIEIDRTINKWLERINKIKNKNTQISIIKGSPHSFKGYEKDLSQIVNLFLTR</sequence>
<evidence type="ECO:0008006" key="3">
    <source>
        <dbReference type="Google" id="ProtNLM"/>
    </source>
</evidence>
<dbReference type="SUPFAM" id="SSF53474">
    <property type="entry name" value="alpha/beta-Hydrolases"/>
    <property type="match status" value="1"/>
</dbReference>